<dbReference type="Pfam" id="PF14560">
    <property type="entry name" value="Ubiquitin_2"/>
    <property type="match status" value="1"/>
</dbReference>
<dbReference type="SUPFAM" id="SSF54236">
    <property type="entry name" value="Ubiquitin-like"/>
    <property type="match status" value="1"/>
</dbReference>
<evidence type="ECO:0000313" key="4">
    <source>
        <dbReference type="EnsemblMetazoa" id="AAEL004440-PB"/>
    </source>
</evidence>
<dbReference type="InterPro" id="IPR029071">
    <property type="entry name" value="Ubiquitin-like_domsf"/>
</dbReference>
<dbReference type="Gene3D" id="3.10.20.90">
    <property type="entry name" value="Phosphatidylinositol 3-kinase Catalytic Subunit, Chain A, domain 1"/>
    <property type="match status" value="1"/>
</dbReference>
<organism evidence="4 5">
    <name type="scientific">Aedes aegypti</name>
    <name type="common">Yellowfever mosquito</name>
    <name type="synonym">Culex aegypti</name>
    <dbReference type="NCBI Taxonomy" id="7159"/>
    <lineage>
        <taxon>Eukaryota</taxon>
        <taxon>Metazoa</taxon>
        <taxon>Ecdysozoa</taxon>
        <taxon>Arthropoda</taxon>
        <taxon>Hexapoda</taxon>
        <taxon>Insecta</taxon>
        <taxon>Pterygota</taxon>
        <taxon>Neoptera</taxon>
        <taxon>Endopterygota</taxon>
        <taxon>Diptera</taxon>
        <taxon>Nematocera</taxon>
        <taxon>Culicoidea</taxon>
        <taxon>Culicidae</taxon>
        <taxon>Culicinae</taxon>
        <taxon>Aedini</taxon>
        <taxon>Aedes</taxon>
        <taxon>Stegomyia</taxon>
    </lineage>
</organism>
<sequence length="621" mass="71628">MDANSYWEVGTVPSANVQWDMAASYCHTDVTNDLVDRLVEVNSQISYMVYQITEMSKIIWDLQFKNVELKIKLNEPKLPSYSERMERIDNRSTENNLSMVQYTSSESSSDQIREKTQQSKSIILKPVSLNTKEIKMPTLLEALEEKYGLGGQRDKLDEALVSIFVPKLPPRLSVPELLILNDCNIDKAGEPEDLRRKCCTVKELDLAQNKLENWEEVFGILSHMPRVEFVNLSLNRLGGPIDIPPPCKMDRLRSLVLNNTKLEWYGVETLLRLLPVLEELHLSLNEYTHVLIDTIVDDGYETETTTDESCCDDTTCQQCQEEEEEQTQSSRGQKRSASESSMYKKTEAHPGVKKLHLTGNHISQWSEICRVGRLFPNLEALVLANCPIRSLCPPDENNEEEQSSSTSSPPTKTESHEHFKNLTLLNLSNAKIDSWDDIDRLARFPVLKNLRVQCWPLWDKCDSTEHERRQLLIARLPKISILNGGDVIGSVEREDAERSFIRYYLDKPESDRPDRYFELVSVHGKLDPLVNIDLRPERRVKITFTYGDSSEERSVDVYRTVVDLKSRLERIVGLPASKMRLFYVDQDLRDLQGLEEMKYPHKRLYSYNIRSGDEIIIDQKH</sequence>
<dbReference type="AlphaFoldDB" id="A0A6I8T9N5"/>
<feature type="region of interest" description="Disordered" evidence="3">
    <location>
        <begin position="394"/>
        <end position="416"/>
    </location>
</feature>
<feature type="compositionally biased region" description="Polar residues" evidence="3">
    <location>
        <begin position="93"/>
        <end position="110"/>
    </location>
</feature>
<evidence type="ECO:0000256" key="1">
    <source>
        <dbReference type="ARBA" id="ARBA00022614"/>
    </source>
</evidence>
<dbReference type="OrthoDB" id="5855206at2759"/>
<dbReference type="SUPFAM" id="SSF52058">
    <property type="entry name" value="L domain-like"/>
    <property type="match status" value="1"/>
</dbReference>
<gene>
    <name evidence="4" type="primary">5564786</name>
</gene>
<dbReference type="GO" id="GO:0005737">
    <property type="term" value="C:cytoplasm"/>
    <property type="evidence" value="ECO:0007669"/>
    <property type="project" value="TreeGrafter"/>
</dbReference>
<protein>
    <submittedName>
        <fullName evidence="4">Uncharacterized protein</fullName>
    </submittedName>
</protein>
<name>A0A6I8T9N5_AEDAE</name>
<evidence type="ECO:0000313" key="5">
    <source>
        <dbReference type="Proteomes" id="UP000008820"/>
    </source>
</evidence>
<keyword evidence="2" id="KW-0677">Repeat</keyword>
<evidence type="ECO:0000256" key="2">
    <source>
        <dbReference type="ARBA" id="ARBA00022737"/>
    </source>
</evidence>
<dbReference type="EnsemblMetazoa" id="AAEL004440-RB">
    <property type="protein sequence ID" value="AAEL004440-PB"/>
    <property type="gene ID" value="AAEL004440"/>
</dbReference>
<evidence type="ECO:0000256" key="3">
    <source>
        <dbReference type="SAM" id="MobiDB-lite"/>
    </source>
</evidence>
<feature type="region of interest" description="Disordered" evidence="3">
    <location>
        <begin position="322"/>
        <end position="350"/>
    </location>
</feature>
<keyword evidence="1" id="KW-0433">Leucine-rich repeat</keyword>
<accession>A0A6I8T9N5</accession>
<dbReference type="InterPro" id="IPR001611">
    <property type="entry name" value="Leu-rich_rpt"/>
</dbReference>
<reference evidence="4" key="2">
    <citation type="submission" date="2020-05" db="UniProtKB">
        <authorList>
            <consortium name="EnsemblMetazoa"/>
        </authorList>
    </citation>
    <scope>IDENTIFICATION</scope>
    <source>
        <strain evidence="4">LVP_AGWG</strain>
    </source>
</reference>
<feature type="compositionally biased region" description="Low complexity" evidence="3">
    <location>
        <begin position="403"/>
        <end position="412"/>
    </location>
</feature>
<dbReference type="Proteomes" id="UP000008820">
    <property type="component" value="Chromosome 3"/>
</dbReference>
<keyword evidence="5" id="KW-1185">Reference proteome</keyword>
<feature type="region of interest" description="Disordered" evidence="3">
    <location>
        <begin position="89"/>
        <end position="111"/>
    </location>
</feature>
<dbReference type="FunCoup" id="A0A6I8T9N5">
    <property type="interactions" value="525"/>
</dbReference>
<dbReference type="FunFam" id="3.80.10.10:FF:000846">
    <property type="entry name" value="Predicted protein"/>
    <property type="match status" value="1"/>
</dbReference>
<dbReference type="InterPro" id="IPR032675">
    <property type="entry name" value="LRR_dom_sf"/>
</dbReference>
<reference evidence="4 5" key="1">
    <citation type="submission" date="2017-06" db="EMBL/GenBank/DDBJ databases">
        <title>Aedes aegypti genome working group (AGWG) sequencing and assembly.</title>
        <authorList>
            <consortium name="Aedes aegypti Genome Working Group (AGWG)"/>
            <person name="Matthews B.J."/>
        </authorList>
    </citation>
    <scope>NUCLEOTIDE SEQUENCE [LARGE SCALE GENOMIC DNA]</scope>
    <source>
        <strain evidence="4 5">LVP_AGWG</strain>
    </source>
</reference>
<dbReference type="PROSITE" id="PS51450">
    <property type="entry name" value="LRR"/>
    <property type="match status" value="1"/>
</dbReference>
<dbReference type="InParanoid" id="A0A6I8T9N5"/>
<dbReference type="InterPro" id="IPR000626">
    <property type="entry name" value="Ubiquitin-like_dom"/>
</dbReference>
<dbReference type="Gene3D" id="3.80.10.10">
    <property type="entry name" value="Ribonuclease Inhibitor"/>
    <property type="match status" value="3"/>
</dbReference>
<dbReference type="PANTHER" id="PTHR15454">
    <property type="entry name" value="NISCHARIN RELATED"/>
    <property type="match status" value="1"/>
</dbReference>
<dbReference type="PROSITE" id="PS50053">
    <property type="entry name" value="UBIQUITIN_2"/>
    <property type="match status" value="1"/>
</dbReference>
<proteinExistence type="predicted"/>